<accession>C7MB10</accession>
<evidence type="ECO:0000313" key="2">
    <source>
        <dbReference type="EMBL" id="ACU86897.1"/>
    </source>
</evidence>
<dbReference type="KEGG" id="bfa:Bfae_31370"/>
<dbReference type="HOGENOM" id="CLU_135006_0_0_11"/>
<organism evidence="2 3">
    <name type="scientific">Brachybacterium faecium (strain ATCC 43885 / DSM 4810 / JCM 11609 / LMG 19847 / NBRC 14762 / NCIMB 9860 / 6-10)</name>
    <dbReference type="NCBI Taxonomy" id="446465"/>
    <lineage>
        <taxon>Bacteria</taxon>
        <taxon>Bacillati</taxon>
        <taxon>Actinomycetota</taxon>
        <taxon>Actinomycetes</taxon>
        <taxon>Micrococcales</taxon>
        <taxon>Dermabacteraceae</taxon>
        <taxon>Brachybacterium</taxon>
    </lineage>
</organism>
<dbReference type="eggNOG" id="COG5592">
    <property type="taxonomic scope" value="Bacteria"/>
</dbReference>
<gene>
    <name evidence="2" type="ordered locus">Bfae_31370</name>
</gene>
<feature type="domain" description="Hemerythrin-like" evidence="1">
    <location>
        <begin position="15"/>
        <end position="134"/>
    </location>
</feature>
<evidence type="ECO:0000259" key="1">
    <source>
        <dbReference type="Pfam" id="PF01814"/>
    </source>
</evidence>
<keyword evidence="3" id="KW-1185">Reference proteome</keyword>
<dbReference type="STRING" id="446465.Bfae_31370"/>
<dbReference type="Proteomes" id="UP000001919">
    <property type="component" value="Chromosome"/>
</dbReference>
<protein>
    <submittedName>
        <fullName evidence="2">Hemerythrin HHE cation binding domain-containing protein</fullName>
    </submittedName>
</protein>
<dbReference type="InterPro" id="IPR012312">
    <property type="entry name" value="Hemerythrin-like"/>
</dbReference>
<dbReference type="Gene3D" id="1.20.120.520">
    <property type="entry name" value="nmb1532 protein domain like"/>
    <property type="match status" value="1"/>
</dbReference>
<dbReference type="EMBL" id="CP001643">
    <property type="protein sequence ID" value="ACU86897.1"/>
    <property type="molecule type" value="Genomic_DNA"/>
</dbReference>
<sequence>MHTTSRGEEEPSLAAAFTREHHEIDAGIEAYLAATEPEPRRRAAPLRGAMEALRRHIYLEEEIVFPRLPPGPLIMPLMVMRREHGELWRRMDALAADLEDPATGTEGLETACRELLSLLEDHNAKEEPVIYPHLDADLDAEDGARVRELLRTGTLPAGWVCQQA</sequence>
<name>C7MB10_BRAFD</name>
<evidence type="ECO:0000313" key="3">
    <source>
        <dbReference type="Proteomes" id="UP000001919"/>
    </source>
</evidence>
<proteinExistence type="predicted"/>
<reference evidence="2 3" key="1">
    <citation type="journal article" date="2009" name="Stand. Genomic Sci.">
        <title>Complete genome sequence of Brachybacterium faecium type strain (Schefferle 6-10).</title>
        <authorList>
            <person name="Lapidus A."/>
            <person name="Pukall R."/>
            <person name="Labuttii K."/>
            <person name="Copeland A."/>
            <person name="Del Rio T.G."/>
            <person name="Nolan M."/>
            <person name="Chen F."/>
            <person name="Lucas S."/>
            <person name="Tice H."/>
            <person name="Cheng J.F."/>
            <person name="Bruce D."/>
            <person name="Goodwin L."/>
            <person name="Pitluck S."/>
            <person name="Rohde M."/>
            <person name="Goker M."/>
            <person name="Pati A."/>
            <person name="Ivanova N."/>
            <person name="Mavrommatis K."/>
            <person name="Chen A."/>
            <person name="Palaniappan K."/>
            <person name="D'haeseleer P."/>
            <person name="Chain P."/>
            <person name="Bristow J."/>
            <person name="Eisen J.A."/>
            <person name="Markowitz V."/>
            <person name="Hugenholtz P."/>
            <person name="Kyrpides N.C."/>
            <person name="Klenk H.P."/>
        </authorList>
    </citation>
    <scope>NUCLEOTIDE SEQUENCE [LARGE SCALE GENOMIC DNA]</scope>
    <source>
        <strain evidence="3">ATCC 43885 / DSM 4810 / JCM 11609 / LMG 19847 / NBRC 14762 / NCIMB 9860 / 6-10</strain>
    </source>
</reference>
<dbReference type="AlphaFoldDB" id="C7MB10"/>
<dbReference type="Pfam" id="PF01814">
    <property type="entry name" value="Hemerythrin"/>
    <property type="match status" value="1"/>
</dbReference>
<dbReference type="PATRIC" id="fig|446465.5.peg.3104"/>
<dbReference type="OrthoDB" id="3830515at2"/>